<name>A0AAW3F284_BURGA</name>
<gene>
    <name evidence="4" type="ORF">DM48_2353</name>
</gene>
<feature type="domain" description="NAD-dependent epimerase/dehydratase" evidence="3">
    <location>
        <begin position="3"/>
        <end position="138"/>
    </location>
</feature>
<evidence type="ECO:0000256" key="2">
    <source>
        <dbReference type="ARBA" id="ARBA00007637"/>
    </source>
</evidence>
<sequence>MKILITGGAGFIGSHLARKLVAQNATVTVLDNLAQQIHGADPYQDSALLRSLGGSVRMIEGSVCDRATLERAMSGQDAIVHLAAETGTGQSMYEVEHYVDVNVGGCGLILDILVKNRNNTVRKMVVASSRAIYGEGKYRSPALGIVYPDARSEADLLAGRFDYLCPVSGEPLQCLPTDEESKIHPSSVYGITKYDQELMVMTVCRSIGIGASALRYQNVYGPGQSLSNPYTGILSIFSTRIKNGNEINVFEDGLESRDFVYIDDVVDATEAALMRPEASGRVFGIGSGQRTAVIEVAERLGALYRSAVPINVTGAFRLGDIRHNYADLTRAREWLGFEPKVSFEQGIARFAAWVEEQEVKPDNYELSIVEMQARGLYQASRVAA</sequence>
<organism evidence="4 5">
    <name type="scientific">Burkholderia gladioli</name>
    <name type="common">Pseudomonas marginata</name>
    <name type="synonym">Phytomonas marginata</name>
    <dbReference type="NCBI Taxonomy" id="28095"/>
    <lineage>
        <taxon>Bacteria</taxon>
        <taxon>Pseudomonadati</taxon>
        <taxon>Pseudomonadota</taxon>
        <taxon>Betaproteobacteria</taxon>
        <taxon>Burkholderiales</taxon>
        <taxon>Burkholderiaceae</taxon>
        <taxon>Burkholderia</taxon>
    </lineage>
</organism>
<feature type="domain" description="NAD-dependent epimerase/dehydratase" evidence="3">
    <location>
        <begin position="175"/>
        <end position="286"/>
    </location>
</feature>
<dbReference type="KEGG" id="bgo:BM43_5413"/>
<reference evidence="4 5" key="1">
    <citation type="submission" date="2014-04" db="EMBL/GenBank/DDBJ databases">
        <authorList>
            <person name="Bishop-Lilly K.A."/>
            <person name="Broomall S.M."/>
            <person name="Chain P.S."/>
            <person name="Chertkov O."/>
            <person name="Coyne S.R."/>
            <person name="Daligault H.E."/>
            <person name="Davenport K.W."/>
            <person name="Erkkila T."/>
            <person name="Frey K.G."/>
            <person name="Gibbons H.S."/>
            <person name="Gu W."/>
            <person name="Jaissle J."/>
            <person name="Johnson S.L."/>
            <person name="Koroleva G.I."/>
            <person name="Ladner J.T."/>
            <person name="Lo C.-C."/>
            <person name="Minogue T.D."/>
            <person name="Munk C."/>
            <person name="Palacios G.F."/>
            <person name="Redden C.L."/>
            <person name="Rosenzweig C.N."/>
            <person name="Scholz M.B."/>
            <person name="Teshima H."/>
            <person name="Xu Y."/>
        </authorList>
    </citation>
    <scope>NUCLEOTIDE SEQUENCE [LARGE SCALE GENOMIC DNA]</scope>
    <source>
        <strain evidence="5">gladioli</strain>
    </source>
</reference>
<dbReference type="Gene3D" id="3.40.50.720">
    <property type="entry name" value="NAD(P)-binding Rossmann-like Domain"/>
    <property type="match status" value="1"/>
</dbReference>
<dbReference type="Pfam" id="PF01370">
    <property type="entry name" value="Epimerase"/>
    <property type="match status" value="2"/>
</dbReference>
<dbReference type="AlphaFoldDB" id="A0AAW3F284"/>
<protein>
    <submittedName>
        <fullName evidence="4">3-beta hydroxysteroid dehydrogenase/isomerase family protein</fullName>
    </submittedName>
</protein>
<dbReference type="EMBL" id="JPGG01000016">
    <property type="protein sequence ID" value="KGC14997.1"/>
    <property type="molecule type" value="Genomic_DNA"/>
</dbReference>
<dbReference type="Proteomes" id="UP000029590">
    <property type="component" value="Unassembled WGS sequence"/>
</dbReference>
<dbReference type="InterPro" id="IPR001509">
    <property type="entry name" value="Epimerase_deHydtase"/>
</dbReference>
<evidence type="ECO:0000313" key="4">
    <source>
        <dbReference type="EMBL" id="KGC14997.1"/>
    </source>
</evidence>
<accession>A0AAW3F284</accession>
<comment type="similarity">
    <text evidence="2">Belongs to the NAD(P)-dependent epimerase/dehydratase family.</text>
</comment>
<dbReference type="PANTHER" id="PTHR43000">
    <property type="entry name" value="DTDP-D-GLUCOSE 4,6-DEHYDRATASE-RELATED"/>
    <property type="match status" value="1"/>
</dbReference>
<dbReference type="InterPro" id="IPR036291">
    <property type="entry name" value="NAD(P)-bd_dom_sf"/>
</dbReference>
<evidence type="ECO:0000259" key="3">
    <source>
        <dbReference type="Pfam" id="PF01370"/>
    </source>
</evidence>
<dbReference type="RefSeq" id="WP_036056024.1">
    <property type="nucleotide sequence ID" value="NZ_CADEPX010000015.1"/>
</dbReference>
<proteinExistence type="inferred from homology"/>
<dbReference type="PRINTS" id="PR01713">
    <property type="entry name" value="NUCEPIMERASE"/>
</dbReference>
<comment type="caution">
    <text evidence="4">The sequence shown here is derived from an EMBL/GenBank/DDBJ whole genome shotgun (WGS) entry which is preliminary data.</text>
</comment>
<evidence type="ECO:0000256" key="1">
    <source>
        <dbReference type="ARBA" id="ARBA00005125"/>
    </source>
</evidence>
<comment type="pathway">
    <text evidence="1">Bacterial outer membrane biogenesis; LPS O-antigen biosynthesis.</text>
</comment>
<dbReference type="SUPFAM" id="SSF51735">
    <property type="entry name" value="NAD(P)-binding Rossmann-fold domains"/>
    <property type="match status" value="1"/>
</dbReference>
<evidence type="ECO:0000313" key="5">
    <source>
        <dbReference type="Proteomes" id="UP000029590"/>
    </source>
</evidence>